<comment type="caution">
    <text evidence="2">The sequence shown here is derived from an EMBL/GenBank/DDBJ whole genome shotgun (WGS) entry which is preliminary data.</text>
</comment>
<dbReference type="CDD" id="cd00118">
    <property type="entry name" value="LysM"/>
    <property type="match status" value="1"/>
</dbReference>
<gene>
    <name evidence="2" type="ORF">H9655_20605</name>
</gene>
<keyword evidence="3" id="KW-1185">Reference proteome</keyword>
<dbReference type="PROSITE" id="PS51782">
    <property type="entry name" value="LYSM"/>
    <property type="match status" value="1"/>
</dbReference>
<name>A0ABR8QV95_9BACI</name>
<reference evidence="2 3" key="1">
    <citation type="submission" date="2020-08" db="EMBL/GenBank/DDBJ databases">
        <title>A Genomic Blueprint of the Chicken Gut Microbiome.</title>
        <authorList>
            <person name="Gilroy R."/>
            <person name="Ravi A."/>
            <person name="Getino M."/>
            <person name="Pursley I."/>
            <person name="Horton D.L."/>
            <person name="Alikhan N.-F."/>
            <person name="Baker D."/>
            <person name="Gharbi K."/>
            <person name="Hall N."/>
            <person name="Watson M."/>
            <person name="Adriaenssens E.M."/>
            <person name="Foster-Nyarko E."/>
            <person name="Jarju S."/>
            <person name="Secka A."/>
            <person name="Antonio M."/>
            <person name="Oren A."/>
            <person name="Chaudhuri R."/>
            <person name="La Ragione R.M."/>
            <person name="Hildebrand F."/>
            <person name="Pallen M.J."/>
        </authorList>
    </citation>
    <scope>NUCLEOTIDE SEQUENCE [LARGE SCALE GENOMIC DNA]</scope>
    <source>
        <strain evidence="2 3">Sa5YUA1</strain>
    </source>
</reference>
<dbReference type="InterPro" id="IPR018392">
    <property type="entry name" value="LysM"/>
</dbReference>
<protein>
    <submittedName>
        <fullName evidence="2">LysM peptidoglycan-binding domain-containing protein</fullName>
    </submittedName>
</protein>
<dbReference type="Proteomes" id="UP000657931">
    <property type="component" value="Unassembled WGS sequence"/>
</dbReference>
<evidence type="ECO:0000313" key="2">
    <source>
        <dbReference type="EMBL" id="MBD7939446.1"/>
    </source>
</evidence>
<dbReference type="Pfam" id="PF01476">
    <property type="entry name" value="LysM"/>
    <property type="match status" value="1"/>
</dbReference>
<dbReference type="EMBL" id="JACSQT010000017">
    <property type="protein sequence ID" value="MBD7939446.1"/>
    <property type="molecule type" value="Genomic_DNA"/>
</dbReference>
<dbReference type="PANTHER" id="PTHR33734">
    <property type="entry name" value="LYSM DOMAIN-CONTAINING GPI-ANCHORED PROTEIN 2"/>
    <property type="match status" value="1"/>
</dbReference>
<feature type="domain" description="LysM" evidence="1">
    <location>
        <begin position="19"/>
        <end position="63"/>
    </location>
</feature>
<evidence type="ECO:0000313" key="3">
    <source>
        <dbReference type="Proteomes" id="UP000657931"/>
    </source>
</evidence>
<dbReference type="SMART" id="SM00257">
    <property type="entry name" value="LysM"/>
    <property type="match status" value="1"/>
</dbReference>
<dbReference type="PANTHER" id="PTHR33734:SF22">
    <property type="entry name" value="MEMBRANE-BOUND LYTIC MUREIN TRANSGLYCOSYLASE D"/>
    <property type="match status" value="1"/>
</dbReference>
<dbReference type="Gene3D" id="3.10.350.10">
    <property type="entry name" value="LysM domain"/>
    <property type="match status" value="1"/>
</dbReference>
<proteinExistence type="predicted"/>
<dbReference type="InterPro" id="IPR036779">
    <property type="entry name" value="LysM_dom_sf"/>
</dbReference>
<dbReference type="SUPFAM" id="SSF54106">
    <property type="entry name" value="LysM domain"/>
    <property type="match status" value="1"/>
</dbReference>
<accession>A0ABR8QV95</accession>
<sequence length="64" mass="7198">MDVDALEIGSKLNFNSGATYHTVKKGETVSELAKKYGSTIKQIKNWNDLDNNYTIYVGESLRVE</sequence>
<organism evidence="2 3">
    <name type="scientific">Cytobacillus stercorigallinarum</name>
    <dbReference type="NCBI Taxonomy" id="2762240"/>
    <lineage>
        <taxon>Bacteria</taxon>
        <taxon>Bacillati</taxon>
        <taxon>Bacillota</taxon>
        <taxon>Bacilli</taxon>
        <taxon>Bacillales</taxon>
        <taxon>Bacillaceae</taxon>
        <taxon>Cytobacillus</taxon>
    </lineage>
</organism>
<evidence type="ECO:0000259" key="1">
    <source>
        <dbReference type="PROSITE" id="PS51782"/>
    </source>
</evidence>